<evidence type="ECO:0000256" key="1">
    <source>
        <dbReference type="SAM" id="MobiDB-lite"/>
    </source>
</evidence>
<sequence length="478" mass="52713">MSGSFAVDNATAQFTFQLKPPAANNNSAPGNVAGSAKPIFNFTDPLSNQLRHLHLDLGEHLSKELGDLNFAGEQPAFMAGTKSSINSHDANEFDQDFEAAWGEQASQKTAPQFDIQLAMQQGMTVKCVKCRTMNTHGVSQVWLPNSSQPRLIAPNSANTKSHLHIGACAKCNFGTCLACGVAPHLKECTFSDSRAAWEALCSVDEAIINFHTESPHLPINHATREILPALLQCLKTLNTTVARNGALTFGFDQLLRKSMLLDVVADFMRDMTVQNMELTPLLIQILEFLHMLAENITTRNLFFERRQVLKAASPGLRTLAFPLVLLPVQQVSSYNWNDQNAKSFTLWPVLQRCLKVAQQYMHENNDDVWSGALVALAQRVPDVYALVASSVPQKPLKLMYTHYTQHELGYAIGLRELFAVAVAKKAEAKKVAVQEDTSSMETEPPLKKRGRARAWTEVQGSNGGDAGWTGKRRTAGKR</sequence>
<dbReference type="AlphaFoldDB" id="A0A384JPG5"/>
<dbReference type="RefSeq" id="XP_001548720.1">
    <property type="nucleotide sequence ID" value="XM_001548670.2"/>
</dbReference>
<proteinExistence type="predicted"/>
<name>A0A384JPG5_BOTFB</name>
<dbReference type="KEGG" id="bfu:BCIN_08g01300"/>
<dbReference type="VEuPathDB" id="FungiDB:Bcin08g01300"/>
<evidence type="ECO:0000313" key="2">
    <source>
        <dbReference type="EMBL" id="ATZ52392.1"/>
    </source>
</evidence>
<protein>
    <submittedName>
        <fullName evidence="2">Uncharacterized protein</fullName>
    </submittedName>
</protein>
<reference evidence="2 3" key="2">
    <citation type="journal article" date="2012" name="Eukaryot. Cell">
        <title>Genome update of Botrytis cinerea strains B05.10 and T4.</title>
        <authorList>
            <person name="Staats M."/>
            <person name="van Kan J.A."/>
        </authorList>
    </citation>
    <scope>NUCLEOTIDE SEQUENCE [LARGE SCALE GENOMIC DNA]</scope>
    <source>
        <strain evidence="2 3">B05.10</strain>
    </source>
</reference>
<dbReference type="EMBL" id="CP009812">
    <property type="protein sequence ID" value="ATZ52392.1"/>
    <property type="molecule type" value="Genomic_DNA"/>
</dbReference>
<reference evidence="2 3" key="1">
    <citation type="journal article" date="2011" name="PLoS Genet.">
        <title>Genomic analysis of the necrotrophic fungal pathogens Sclerotinia sclerotiorum and Botrytis cinerea.</title>
        <authorList>
            <person name="Amselem J."/>
            <person name="Cuomo C.A."/>
            <person name="van Kan J.A."/>
            <person name="Viaud M."/>
            <person name="Benito E.P."/>
            <person name="Couloux A."/>
            <person name="Coutinho P.M."/>
            <person name="de Vries R.P."/>
            <person name="Dyer P.S."/>
            <person name="Fillinger S."/>
            <person name="Fournier E."/>
            <person name="Gout L."/>
            <person name="Hahn M."/>
            <person name="Kohn L."/>
            <person name="Lapalu N."/>
            <person name="Plummer K.M."/>
            <person name="Pradier J.M."/>
            <person name="Quevillon E."/>
            <person name="Sharon A."/>
            <person name="Simon A."/>
            <person name="ten Have A."/>
            <person name="Tudzynski B."/>
            <person name="Tudzynski P."/>
            <person name="Wincker P."/>
            <person name="Andrew M."/>
            <person name="Anthouard V."/>
            <person name="Beever R.E."/>
            <person name="Beffa R."/>
            <person name="Benoit I."/>
            <person name="Bouzid O."/>
            <person name="Brault B."/>
            <person name="Chen Z."/>
            <person name="Choquer M."/>
            <person name="Collemare J."/>
            <person name="Cotton P."/>
            <person name="Danchin E.G."/>
            <person name="Da Silva C."/>
            <person name="Gautier A."/>
            <person name="Giraud C."/>
            <person name="Giraud T."/>
            <person name="Gonzalez C."/>
            <person name="Grossetete S."/>
            <person name="Guldener U."/>
            <person name="Henrissat B."/>
            <person name="Howlett B.J."/>
            <person name="Kodira C."/>
            <person name="Kretschmer M."/>
            <person name="Lappartient A."/>
            <person name="Leroch M."/>
            <person name="Levis C."/>
            <person name="Mauceli E."/>
            <person name="Neuveglise C."/>
            <person name="Oeser B."/>
            <person name="Pearson M."/>
            <person name="Poulain J."/>
            <person name="Poussereau N."/>
            <person name="Quesneville H."/>
            <person name="Rascle C."/>
            <person name="Schumacher J."/>
            <person name="Segurens B."/>
            <person name="Sexton A."/>
            <person name="Silva E."/>
            <person name="Sirven C."/>
            <person name="Soanes D.M."/>
            <person name="Talbot N.J."/>
            <person name="Templeton M."/>
            <person name="Yandava C."/>
            <person name="Yarden O."/>
            <person name="Zeng Q."/>
            <person name="Rollins J.A."/>
            <person name="Lebrun M.H."/>
            <person name="Dickman M."/>
        </authorList>
    </citation>
    <scope>NUCLEOTIDE SEQUENCE [LARGE SCALE GENOMIC DNA]</scope>
    <source>
        <strain evidence="2 3">B05.10</strain>
    </source>
</reference>
<keyword evidence="3" id="KW-1185">Reference proteome</keyword>
<dbReference type="GeneID" id="5429192"/>
<reference evidence="2 3" key="3">
    <citation type="journal article" date="2017" name="Mol. Plant Pathol.">
        <title>A gapless genome sequence of the fungus Botrytis cinerea.</title>
        <authorList>
            <person name="Van Kan J.A."/>
            <person name="Stassen J.H."/>
            <person name="Mosbach A."/>
            <person name="Van Der Lee T.A."/>
            <person name="Faino L."/>
            <person name="Farmer A.D."/>
            <person name="Papasotiriou D.G."/>
            <person name="Zhou S."/>
            <person name="Seidl M.F."/>
            <person name="Cottam E."/>
            <person name="Edel D."/>
            <person name="Hahn M."/>
            <person name="Schwartz D.C."/>
            <person name="Dietrich R.A."/>
            <person name="Widdison S."/>
            <person name="Scalliet G."/>
        </authorList>
    </citation>
    <scope>NUCLEOTIDE SEQUENCE [LARGE SCALE GENOMIC DNA]</scope>
    <source>
        <strain evidence="2 3">B05.10</strain>
    </source>
</reference>
<evidence type="ECO:0000313" key="3">
    <source>
        <dbReference type="Proteomes" id="UP000001798"/>
    </source>
</evidence>
<dbReference type="Proteomes" id="UP000001798">
    <property type="component" value="Chromosome 8"/>
</dbReference>
<gene>
    <name evidence="2" type="ORF">BCIN_08g01300</name>
</gene>
<accession>A0A384JPG5</accession>
<dbReference type="OrthoDB" id="3534872at2759"/>
<dbReference type="OMA" id="INSHDAN"/>
<feature type="region of interest" description="Disordered" evidence="1">
    <location>
        <begin position="433"/>
        <end position="478"/>
    </location>
</feature>
<organism evidence="2 3">
    <name type="scientific">Botryotinia fuckeliana (strain B05.10)</name>
    <name type="common">Noble rot fungus</name>
    <name type="synonym">Botrytis cinerea</name>
    <dbReference type="NCBI Taxonomy" id="332648"/>
    <lineage>
        <taxon>Eukaryota</taxon>
        <taxon>Fungi</taxon>
        <taxon>Dikarya</taxon>
        <taxon>Ascomycota</taxon>
        <taxon>Pezizomycotina</taxon>
        <taxon>Leotiomycetes</taxon>
        <taxon>Helotiales</taxon>
        <taxon>Sclerotiniaceae</taxon>
        <taxon>Botrytis</taxon>
    </lineage>
</organism>